<dbReference type="HOGENOM" id="CLU_2945456_0_0_1"/>
<dbReference type="EnsemblPlants" id="OGLUM11G20850.1">
    <property type="protein sequence ID" value="OGLUM11G20850.1"/>
    <property type="gene ID" value="OGLUM11G20850"/>
</dbReference>
<evidence type="ECO:0000313" key="1">
    <source>
        <dbReference type="EnsemblPlants" id="OGLUM11G20850.1"/>
    </source>
</evidence>
<dbReference type="AlphaFoldDB" id="A0A0E0BLR9"/>
<accession>A0A0E0BLR9</accession>
<dbReference type="Proteomes" id="UP000026961">
    <property type="component" value="Chromosome 11"/>
</dbReference>
<proteinExistence type="predicted"/>
<keyword evidence="2" id="KW-1185">Reference proteome</keyword>
<dbReference type="Gramene" id="OGLUM11G20850.1">
    <property type="protein sequence ID" value="OGLUM11G20850.1"/>
    <property type="gene ID" value="OGLUM11G20850"/>
</dbReference>
<protein>
    <submittedName>
        <fullName evidence="1">Uncharacterized protein</fullName>
    </submittedName>
</protein>
<reference evidence="1" key="2">
    <citation type="submission" date="2018-05" db="EMBL/GenBank/DDBJ databases">
        <title>OgluRS3 (Oryza glumaepatula Reference Sequence Version 3).</title>
        <authorList>
            <person name="Zhang J."/>
            <person name="Kudrna D."/>
            <person name="Lee S."/>
            <person name="Talag J."/>
            <person name="Welchert J."/>
            <person name="Wing R.A."/>
        </authorList>
    </citation>
    <scope>NUCLEOTIDE SEQUENCE [LARGE SCALE GENOMIC DNA]</scope>
</reference>
<name>A0A0E0BLR9_9ORYZ</name>
<sequence>MGLVGLKLKSCVVPDGVNEFISSMSRNENFVSNLPTQLQHQVEIRRFAGQDLPPTLLLQQ</sequence>
<evidence type="ECO:0000313" key="2">
    <source>
        <dbReference type="Proteomes" id="UP000026961"/>
    </source>
</evidence>
<reference evidence="1" key="1">
    <citation type="submission" date="2015-04" db="UniProtKB">
        <authorList>
            <consortium name="EnsemblPlants"/>
        </authorList>
    </citation>
    <scope>IDENTIFICATION</scope>
</reference>
<organism evidence="1">
    <name type="scientific">Oryza glumipatula</name>
    <dbReference type="NCBI Taxonomy" id="40148"/>
    <lineage>
        <taxon>Eukaryota</taxon>
        <taxon>Viridiplantae</taxon>
        <taxon>Streptophyta</taxon>
        <taxon>Embryophyta</taxon>
        <taxon>Tracheophyta</taxon>
        <taxon>Spermatophyta</taxon>
        <taxon>Magnoliopsida</taxon>
        <taxon>Liliopsida</taxon>
        <taxon>Poales</taxon>
        <taxon>Poaceae</taxon>
        <taxon>BOP clade</taxon>
        <taxon>Oryzoideae</taxon>
        <taxon>Oryzeae</taxon>
        <taxon>Oryzinae</taxon>
        <taxon>Oryza</taxon>
    </lineage>
</organism>